<accession>A0A0G0JS47</accession>
<comment type="similarity">
    <text evidence="1">Belongs to the pseudouridine synthase RluA family.</text>
</comment>
<name>A0A0G0JS47_9BACT</name>
<evidence type="ECO:0000256" key="1">
    <source>
        <dbReference type="ARBA" id="ARBA00010876"/>
    </source>
</evidence>
<dbReference type="AlphaFoldDB" id="A0A0G0JS47"/>
<feature type="domain" description="Pseudouridine synthase RsuA/RluA-like" evidence="2">
    <location>
        <begin position="11"/>
        <end position="174"/>
    </location>
</feature>
<dbReference type="InterPro" id="IPR020103">
    <property type="entry name" value="PsdUridine_synth_cat_dom_sf"/>
</dbReference>
<organism evidence="3 4">
    <name type="scientific">Candidatus Falkowbacteria bacterium GW2011_GWE1_38_31</name>
    <dbReference type="NCBI Taxonomy" id="1618638"/>
    <lineage>
        <taxon>Bacteria</taxon>
        <taxon>Candidatus Falkowiibacteriota</taxon>
    </lineage>
</organism>
<dbReference type="InterPro" id="IPR050188">
    <property type="entry name" value="RluA_PseudoU_synthase"/>
</dbReference>
<evidence type="ECO:0000259" key="2">
    <source>
        <dbReference type="Pfam" id="PF00849"/>
    </source>
</evidence>
<dbReference type="CDD" id="cd02869">
    <property type="entry name" value="PseudoU_synth_RluA_like"/>
    <property type="match status" value="1"/>
</dbReference>
<dbReference type="SUPFAM" id="SSF55120">
    <property type="entry name" value="Pseudouridine synthase"/>
    <property type="match status" value="1"/>
</dbReference>
<dbReference type="GO" id="GO:0003723">
    <property type="term" value="F:RNA binding"/>
    <property type="evidence" value="ECO:0007669"/>
    <property type="project" value="InterPro"/>
</dbReference>
<dbReference type="PANTHER" id="PTHR21600:SF44">
    <property type="entry name" value="RIBOSOMAL LARGE SUBUNIT PSEUDOURIDINE SYNTHASE D"/>
    <property type="match status" value="1"/>
</dbReference>
<dbReference type="InterPro" id="IPR006145">
    <property type="entry name" value="PsdUridine_synth_RsuA/RluA"/>
</dbReference>
<evidence type="ECO:0000313" key="3">
    <source>
        <dbReference type="EMBL" id="KKQ69557.1"/>
    </source>
</evidence>
<dbReference type="PANTHER" id="PTHR21600">
    <property type="entry name" value="MITOCHONDRIAL RNA PSEUDOURIDINE SYNTHASE"/>
    <property type="match status" value="1"/>
</dbReference>
<dbReference type="GO" id="GO:0009982">
    <property type="term" value="F:pseudouridine synthase activity"/>
    <property type="evidence" value="ECO:0007669"/>
    <property type="project" value="InterPro"/>
</dbReference>
<protein>
    <submittedName>
        <fullName evidence="3">Pseudouridine synthase</fullName>
    </submittedName>
</protein>
<comment type="caution">
    <text evidence="3">The sequence shown here is derived from an EMBL/GenBank/DDBJ whole genome shotgun (WGS) entry which is preliminary data.</text>
</comment>
<gene>
    <name evidence="3" type="ORF">US91_C0013G0025</name>
</gene>
<evidence type="ECO:0000313" key="4">
    <source>
        <dbReference type="Proteomes" id="UP000034022"/>
    </source>
</evidence>
<dbReference type="EMBL" id="LBUU01000013">
    <property type="protein sequence ID" value="KKQ69557.1"/>
    <property type="molecule type" value="Genomic_DNA"/>
</dbReference>
<dbReference type="GO" id="GO:0140098">
    <property type="term" value="F:catalytic activity, acting on RNA"/>
    <property type="evidence" value="ECO:0007669"/>
    <property type="project" value="UniProtKB-ARBA"/>
</dbReference>
<sequence>MKYELIDKTEDYLVINKPAGLLTHGAKHIDETSLTDLLLADYPEIAKVGEDESRPGIMHRLDKLASGLIVIARNDEGYADLKKQFQERAISKCYTALAYGKVEKDEDEINFPIERSAKGHKMAALPITIKGKPSFDGRHAITRFEVLKRYINYTLLKVKIETGRTHQIRCHFSAYGCPLVGDDLYATKKTKLKNAKLNLGRIFLVADNLEFTDLNGERKKYSIELPEELKTFLEKIH</sequence>
<dbReference type="Pfam" id="PF00849">
    <property type="entry name" value="PseudoU_synth_2"/>
    <property type="match status" value="1"/>
</dbReference>
<dbReference type="GO" id="GO:0000455">
    <property type="term" value="P:enzyme-directed rRNA pseudouridine synthesis"/>
    <property type="evidence" value="ECO:0007669"/>
    <property type="project" value="TreeGrafter"/>
</dbReference>
<dbReference type="Proteomes" id="UP000034022">
    <property type="component" value="Unassembled WGS sequence"/>
</dbReference>
<proteinExistence type="inferred from homology"/>
<reference evidence="3" key="1">
    <citation type="journal article" date="2015" name="Nature">
        <title>rRNA introns, odd ribosomes, and small enigmatic genomes across a large radiation of phyla.</title>
        <authorList>
            <person name="Brown C.T."/>
            <person name="Hug L.A."/>
            <person name="Thomas B.C."/>
            <person name="Sharon I."/>
            <person name="Castelle C.J."/>
            <person name="Singh A."/>
            <person name="Wilkins M.J."/>
            <person name="Williams K.H."/>
            <person name="Banfield J.F."/>
        </authorList>
    </citation>
    <scope>NUCLEOTIDE SEQUENCE [LARGE SCALE GENOMIC DNA]</scope>
</reference>
<dbReference type="Gene3D" id="3.30.2350.10">
    <property type="entry name" value="Pseudouridine synthase"/>
    <property type="match status" value="1"/>
</dbReference>